<comment type="caution">
    <text evidence="1">The sequence shown here is derived from an EMBL/GenBank/DDBJ whole genome shotgun (WGS) entry which is preliminary data.</text>
</comment>
<organism evidence="1 2">
    <name type="scientific">Devosia aurantiaca</name>
    <dbReference type="NCBI Taxonomy" id="2714858"/>
    <lineage>
        <taxon>Bacteria</taxon>
        <taxon>Pseudomonadati</taxon>
        <taxon>Pseudomonadota</taxon>
        <taxon>Alphaproteobacteria</taxon>
        <taxon>Hyphomicrobiales</taxon>
        <taxon>Devosiaceae</taxon>
        <taxon>Devosia</taxon>
    </lineage>
</organism>
<dbReference type="InterPro" id="IPR011051">
    <property type="entry name" value="RmlC_Cupin_sf"/>
</dbReference>
<proteinExistence type="predicted"/>
<keyword evidence="2" id="KW-1185">Reference proteome</keyword>
<name>A0A6M1SQ91_9HYPH</name>
<sequence length="132" mass="15365">MLHLREERMADHFVKHHVEGLPAAAVFHQFNQADYGDPHDHPWPFTSFVISGGYMEQVFQLDGSSEMILREPGQSFQIAANHIHRIVDLPLGQCTTIILPGLHERKSGFYQFRDRRAWHRYWDQTVFQPLAG</sequence>
<dbReference type="SUPFAM" id="SSF51182">
    <property type="entry name" value="RmlC-like cupins"/>
    <property type="match status" value="1"/>
</dbReference>
<gene>
    <name evidence="1" type="ORF">G5575_18190</name>
</gene>
<evidence type="ECO:0000313" key="1">
    <source>
        <dbReference type="EMBL" id="NGP19310.1"/>
    </source>
</evidence>
<reference evidence="1 2" key="2">
    <citation type="submission" date="2020-03" db="EMBL/GenBank/DDBJ databases">
        <title>Devosia chinhatensis sp. nov., isolated from a hexachlorocyclohexane (HCH) dump site in India.</title>
        <authorList>
            <person name="Kumar M."/>
            <person name="Lal R."/>
        </authorList>
    </citation>
    <scope>NUCLEOTIDE SEQUENCE [LARGE SCALE GENOMIC DNA]</scope>
    <source>
        <strain evidence="1 2">H239</strain>
    </source>
</reference>
<evidence type="ECO:0008006" key="3">
    <source>
        <dbReference type="Google" id="ProtNLM"/>
    </source>
</evidence>
<dbReference type="EMBL" id="JAALFG010000005">
    <property type="protein sequence ID" value="NGP19310.1"/>
    <property type="molecule type" value="Genomic_DNA"/>
</dbReference>
<evidence type="ECO:0000313" key="2">
    <source>
        <dbReference type="Proteomes" id="UP000474802"/>
    </source>
</evidence>
<reference evidence="1 2" key="1">
    <citation type="submission" date="2020-02" db="EMBL/GenBank/DDBJ databases">
        <authorList>
            <person name="Khan S.A."/>
            <person name="Jeon C.O."/>
            <person name="Chun B.H."/>
        </authorList>
    </citation>
    <scope>NUCLEOTIDE SEQUENCE [LARGE SCALE GENOMIC DNA]</scope>
    <source>
        <strain evidence="1 2">H239</strain>
    </source>
</reference>
<accession>A0A6M1SQ91</accession>
<dbReference type="RefSeq" id="WP_164535557.1">
    <property type="nucleotide sequence ID" value="NZ_JAALFG010000005.1"/>
</dbReference>
<protein>
    <recommendedName>
        <fullName evidence="3">Cupin domain-containing protein</fullName>
    </recommendedName>
</protein>
<dbReference type="AlphaFoldDB" id="A0A6M1SQ91"/>
<dbReference type="Proteomes" id="UP000474802">
    <property type="component" value="Unassembled WGS sequence"/>
</dbReference>